<dbReference type="VEuPathDB" id="FungiDB:CXQ87_003918"/>
<organism evidence="2 3">
    <name type="scientific">Candidozyma duobushaemuli</name>
    <dbReference type="NCBI Taxonomy" id="1231522"/>
    <lineage>
        <taxon>Eukaryota</taxon>
        <taxon>Fungi</taxon>
        <taxon>Dikarya</taxon>
        <taxon>Ascomycota</taxon>
        <taxon>Saccharomycotina</taxon>
        <taxon>Pichiomycetes</taxon>
        <taxon>Metschnikowiaceae</taxon>
        <taxon>Candidozyma</taxon>
    </lineage>
</organism>
<dbReference type="InterPro" id="IPR018870">
    <property type="entry name" value="Tti2"/>
</dbReference>
<dbReference type="RefSeq" id="XP_025336995.1">
    <property type="nucleotide sequence ID" value="XM_025482377.1"/>
</dbReference>
<evidence type="ECO:0000256" key="1">
    <source>
        <dbReference type="ARBA" id="ARBA00034736"/>
    </source>
</evidence>
<comment type="similarity">
    <text evidence="1">Belongs to the TTI2 family.</text>
</comment>
<protein>
    <submittedName>
        <fullName evidence="2">Uncharacterized protein</fullName>
    </submittedName>
</protein>
<dbReference type="Pfam" id="PF10521">
    <property type="entry name" value="Tti2"/>
    <property type="match status" value="1"/>
</dbReference>
<name>A0A2V1AEC6_9ASCO</name>
<reference evidence="2 3" key="1">
    <citation type="submission" date="2017-12" db="EMBL/GenBank/DDBJ databases">
        <title>Genome Sequence of the Amphotericin B-resistant Candida duobushaemulonii strain, B09383.</title>
        <authorList>
            <person name="Chow N.A."/>
            <person name="Gade L."/>
            <person name="Batra D."/>
            <person name="Rowe L.A."/>
            <person name="Loparev V.N."/>
            <person name="Litvintseva A.P."/>
        </authorList>
    </citation>
    <scope>NUCLEOTIDE SEQUENCE [LARGE SCALE GENOMIC DNA]</scope>
    <source>
        <strain evidence="2 3">B09383</strain>
    </source>
</reference>
<dbReference type="AlphaFoldDB" id="A0A2V1AEC6"/>
<proteinExistence type="inferred from homology"/>
<sequence length="481" mass="53043">MSSSNGLGNGGSLNSFDGLYKGFLGGGSNEELKRHVAQNGLSPEQYTTVLKDLRHGLQWTNGAYDFLKTTEDSPKLPFLQLAVLVYDQLTEEDKLDILVLVSQYLNPWVPWSNVKLATEAAKLQPEYEKLALPFLEKIRPSLLSIPNVKVSSSGYRRTGLGASGLRPSLGFSGIGSSIFEDDKRKEWKTSQNITALSTVYGFLAVPDDSLDFQANWPIAITFILNVLDDSDPVFRAQGCHLVERVLNTGHEKVLIRSGHVDLFLESTESCLHYLPSLTPADVSLHLLSAAYPLLYRLMELREKPISSYTAVLEKNILSSISHVQGRESENGANRVLTFLLKQAENLIRQRLGGAVLGGFSRLNYTLCQLITNPFLIDADGGAEVVDSALSVQNASVEAFKEAQDKQGRELFGSHKYDLLGSWIVLLRRVEKFKVGTKSTKGVIVENIRGLSDIVGPELQQDYEAALESSPGTLPTWDDLLK</sequence>
<keyword evidence="3" id="KW-1185">Reference proteome</keyword>
<dbReference type="Proteomes" id="UP000244406">
    <property type="component" value="Unassembled WGS sequence"/>
</dbReference>
<dbReference type="GO" id="GO:0110078">
    <property type="term" value="C:TTT Hsp90 cochaperone complex"/>
    <property type="evidence" value="ECO:0007669"/>
    <property type="project" value="InterPro"/>
</dbReference>
<dbReference type="EMBL" id="PKFP01000004">
    <property type="protein sequence ID" value="PVH16055.1"/>
    <property type="molecule type" value="Genomic_DNA"/>
</dbReference>
<comment type="caution">
    <text evidence="2">The sequence shown here is derived from an EMBL/GenBank/DDBJ whole genome shotgun (WGS) entry which is preliminary data.</text>
</comment>
<gene>
    <name evidence="2" type="ORF">CXQ87_003918</name>
</gene>
<dbReference type="GeneID" id="37003918"/>
<accession>A0A2V1AEC6</accession>
<evidence type="ECO:0000313" key="2">
    <source>
        <dbReference type="EMBL" id="PVH16055.1"/>
    </source>
</evidence>
<evidence type="ECO:0000313" key="3">
    <source>
        <dbReference type="Proteomes" id="UP000244406"/>
    </source>
</evidence>